<proteinExistence type="predicted"/>
<evidence type="ECO:0000256" key="1">
    <source>
        <dbReference type="ARBA" id="ARBA00023015"/>
    </source>
</evidence>
<dbReference type="Proteomes" id="UP000542210">
    <property type="component" value="Unassembled WGS sequence"/>
</dbReference>
<dbReference type="AlphaFoldDB" id="A0A7W7D251"/>
<dbReference type="PRINTS" id="PR00598">
    <property type="entry name" value="HTHMARR"/>
</dbReference>
<organism evidence="5 6">
    <name type="scientific">Sphaerisporangium siamense</name>
    <dbReference type="NCBI Taxonomy" id="795645"/>
    <lineage>
        <taxon>Bacteria</taxon>
        <taxon>Bacillati</taxon>
        <taxon>Actinomycetota</taxon>
        <taxon>Actinomycetes</taxon>
        <taxon>Streptosporangiales</taxon>
        <taxon>Streptosporangiaceae</taxon>
        <taxon>Sphaerisporangium</taxon>
    </lineage>
</organism>
<dbReference type="GO" id="GO:0003677">
    <property type="term" value="F:DNA binding"/>
    <property type="evidence" value="ECO:0007669"/>
    <property type="project" value="UniProtKB-KW"/>
</dbReference>
<dbReference type="GO" id="GO:0003700">
    <property type="term" value="F:DNA-binding transcription factor activity"/>
    <property type="evidence" value="ECO:0007669"/>
    <property type="project" value="InterPro"/>
</dbReference>
<keyword evidence="1" id="KW-0805">Transcription regulation</keyword>
<protein>
    <submittedName>
        <fullName evidence="5">DNA-binding MarR family transcriptional regulator</fullName>
    </submittedName>
</protein>
<dbReference type="PANTHER" id="PTHR33164">
    <property type="entry name" value="TRANSCRIPTIONAL REGULATOR, MARR FAMILY"/>
    <property type="match status" value="1"/>
</dbReference>
<keyword evidence="3" id="KW-0804">Transcription</keyword>
<dbReference type="PROSITE" id="PS50995">
    <property type="entry name" value="HTH_MARR_2"/>
    <property type="match status" value="1"/>
</dbReference>
<gene>
    <name evidence="5" type="ORF">BJ982_000426</name>
</gene>
<keyword evidence="2 5" id="KW-0238">DNA-binding</keyword>
<dbReference type="PANTHER" id="PTHR33164:SF64">
    <property type="entry name" value="TRANSCRIPTIONAL REGULATOR SLYA"/>
    <property type="match status" value="1"/>
</dbReference>
<dbReference type="EMBL" id="JACHND010000001">
    <property type="protein sequence ID" value="MBB4698882.1"/>
    <property type="molecule type" value="Genomic_DNA"/>
</dbReference>
<reference evidence="5 6" key="1">
    <citation type="submission" date="2020-08" db="EMBL/GenBank/DDBJ databases">
        <title>Sequencing the genomes of 1000 actinobacteria strains.</title>
        <authorList>
            <person name="Klenk H.-P."/>
        </authorList>
    </citation>
    <scope>NUCLEOTIDE SEQUENCE [LARGE SCALE GENOMIC DNA]</scope>
    <source>
        <strain evidence="5 6">DSM 45784</strain>
    </source>
</reference>
<feature type="domain" description="HTH marR-type" evidence="4">
    <location>
        <begin position="10"/>
        <end position="142"/>
    </location>
</feature>
<evidence type="ECO:0000256" key="2">
    <source>
        <dbReference type="ARBA" id="ARBA00023125"/>
    </source>
</evidence>
<name>A0A7W7D251_9ACTN</name>
<accession>A0A7W7D251</accession>
<dbReference type="InterPro" id="IPR036388">
    <property type="entry name" value="WH-like_DNA-bd_sf"/>
</dbReference>
<evidence type="ECO:0000256" key="3">
    <source>
        <dbReference type="ARBA" id="ARBA00023163"/>
    </source>
</evidence>
<dbReference type="InterPro" id="IPR036390">
    <property type="entry name" value="WH_DNA-bd_sf"/>
</dbReference>
<keyword evidence="6" id="KW-1185">Reference proteome</keyword>
<dbReference type="GO" id="GO:0006950">
    <property type="term" value="P:response to stress"/>
    <property type="evidence" value="ECO:0007669"/>
    <property type="project" value="TreeGrafter"/>
</dbReference>
<evidence type="ECO:0000313" key="6">
    <source>
        <dbReference type="Proteomes" id="UP000542210"/>
    </source>
</evidence>
<evidence type="ECO:0000259" key="4">
    <source>
        <dbReference type="PROSITE" id="PS50995"/>
    </source>
</evidence>
<dbReference type="InterPro" id="IPR039422">
    <property type="entry name" value="MarR/SlyA-like"/>
</dbReference>
<comment type="caution">
    <text evidence="5">The sequence shown here is derived from an EMBL/GenBank/DDBJ whole genome shotgun (WGS) entry which is preliminary data.</text>
</comment>
<dbReference type="SMART" id="SM00347">
    <property type="entry name" value="HTH_MARR"/>
    <property type="match status" value="1"/>
</dbReference>
<dbReference type="Gene3D" id="1.10.10.10">
    <property type="entry name" value="Winged helix-like DNA-binding domain superfamily/Winged helix DNA-binding domain"/>
    <property type="match status" value="1"/>
</dbReference>
<dbReference type="InterPro" id="IPR000835">
    <property type="entry name" value="HTH_MarR-typ"/>
</dbReference>
<dbReference type="SUPFAM" id="SSF46785">
    <property type="entry name" value="Winged helix' DNA-binding domain"/>
    <property type="match status" value="1"/>
</dbReference>
<dbReference type="RefSeq" id="WP_184876028.1">
    <property type="nucleotide sequence ID" value="NZ_BOOV01000041.1"/>
</dbReference>
<sequence>MRTEHDEVASRVLPLALNRVAARLNTETGRALTGTGLTLDQWRVLDVLATTEGLAMSDIAAAAVITGPTLTRTVDRLVDRAFIYRNLDHADRRRVLVRLSERGAEVHRELAPRVADALAASLRRLDAAETAQLRMLLDRLAGG</sequence>
<evidence type="ECO:0000313" key="5">
    <source>
        <dbReference type="EMBL" id="MBB4698882.1"/>
    </source>
</evidence>
<dbReference type="Pfam" id="PF12802">
    <property type="entry name" value="MarR_2"/>
    <property type="match status" value="1"/>
</dbReference>